<proteinExistence type="predicted"/>
<evidence type="ECO:0000313" key="1">
    <source>
        <dbReference type="EMBL" id="MBX40659.1"/>
    </source>
</evidence>
<sequence length="71" mass="7914">MTQMDLDLSVSLDEAAELTEVLNFVVIQVFISSPTPPFCLITEDGIIRKLGGSGFVNIRVTSRMYCEYIII</sequence>
<accession>A0A2P2NDZ3</accession>
<dbReference type="EMBL" id="GGEC01060175">
    <property type="protein sequence ID" value="MBX40659.1"/>
    <property type="molecule type" value="Transcribed_RNA"/>
</dbReference>
<name>A0A2P2NDZ3_RHIMU</name>
<reference evidence="1" key="1">
    <citation type="submission" date="2018-02" db="EMBL/GenBank/DDBJ databases">
        <title>Rhizophora mucronata_Transcriptome.</title>
        <authorList>
            <person name="Meera S.P."/>
            <person name="Sreeshan A."/>
            <person name="Augustine A."/>
        </authorList>
    </citation>
    <scope>NUCLEOTIDE SEQUENCE</scope>
    <source>
        <tissue evidence="1">Leaf</tissue>
    </source>
</reference>
<dbReference type="AlphaFoldDB" id="A0A2P2NDZ3"/>
<organism evidence="1">
    <name type="scientific">Rhizophora mucronata</name>
    <name type="common">Asiatic mangrove</name>
    <dbReference type="NCBI Taxonomy" id="61149"/>
    <lineage>
        <taxon>Eukaryota</taxon>
        <taxon>Viridiplantae</taxon>
        <taxon>Streptophyta</taxon>
        <taxon>Embryophyta</taxon>
        <taxon>Tracheophyta</taxon>
        <taxon>Spermatophyta</taxon>
        <taxon>Magnoliopsida</taxon>
        <taxon>eudicotyledons</taxon>
        <taxon>Gunneridae</taxon>
        <taxon>Pentapetalae</taxon>
        <taxon>rosids</taxon>
        <taxon>fabids</taxon>
        <taxon>Malpighiales</taxon>
        <taxon>Rhizophoraceae</taxon>
        <taxon>Rhizophora</taxon>
    </lineage>
</organism>
<protein>
    <submittedName>
        <fullName evidence="1">Uncharacterized protein</fullName>
    </submittedName>
</protein>